<keyword evidence="2" id="KW-1185">Reference proteome</keyword>
<organism evidence="1 2">
    <name type="scientific">Aphis craccivora</name>
    <name type="common">Cowpea aphid</name>
    <dbReference type="NCBI Taxonomy" id="307492"/>
    <lineage>
        <taxon>Eukaryota</taxon>
        <taxon>Metazoa</taxon>
        <taxon>Ecdysozoa</taxon>
        <taxon>Arthropoda</taxon>
        <taxon>Hexapoda</taxon>
        <taxon>Insecta</taxon>
        <taxon>Pterygota</taxon>
        <taxon>Neoptera</taxon>
        <taxon>Paraneoptera</taxon>
        <taxon>Hemiptera</taxon>
        <taxon>Sternorrhyncha</taxon>
        <taxon>Aphidomorpha</taxon>
        <taxon>Aphidoidea</taxon>
        <taxon>Aphididae</taxon>
        <taxon>Aphidini</taxon>
        <taxon>Aphis</taxon>
        <taxon>Aphis</taxon>
    </lineage>
</organism>
<dbReference type="AlphaFoldDB" id="A0A6G0YI98"/>
<protein>
    <submittedName>
        <fullName evidence="1">52 kDa repressor of the inhibitor of the protein kinase-like</fullName>
    </submittedName>
</protein>
<accession>A0A6G0YI98</accession>
<name>A0A6G0YI98_APHCR</name>
<sequence>MATMISKNCVVVEKTTIRHLFPFNDEALFSKLVQSTGNPKLKSLSVQQGACTSAGTKKLNRNAVPTLCLSAYSYYKLIVNKIIPSSLTELNNVGDIIRLFLIEPISCACVLDGIEGLMCLDRSESMIQRSPSRLAKHLSNGVTLNLLKKKPSSLGILKHINVQRRVDLTPKKGRIYDSIKEAKKKNYLLTYRYSS</sequence>
<evidence type="ECO:0000313" key="2">
    <source>
        <dbReference type="Proteomes" id="UP000478052"/>
    </source>
</evidence>
<dbReference type="Proteomes" id="UP000478052">
    <property type="component" value="Unassembled WGS sequence"/>
</dbReference>
<evidence type="ECO:0000313" key="1">
    <source>
        <dbReference type="EMBL" id="KAF0756114.1"/>
    </source>
</evidence>
<reference evidence="1 2" key="1">
    <citation type="submission" date="2019-08" db="EMBL/GenBank/DDBJ databases">
        <title>Whole genome of Aphis craccivora.</title>
        <authorList>
            <person name="Voronova N.V."/>
            <person name="Shulinski R.S."/>
            <person name="Bandarenka Y.V."/>
            <person name="Zhorov D.G."/>
            <person name="Warner D."/>
        </authorList>
    </citation>
    <scope>NUCLEOTIDE SEQUENCE [LARGE SCALE GENOMIC DNA]</scope>
    <source>
        <strain evidence="1">180601</strain>
        <tissue evidence="1">Whole Body</tissue>
    </source>
</reference>
<proteinExistence type="predicted"/>
<comment type="caution">
    <text evidence="1">The sequence shown here is derived from an EMBL/GenBank/DDBJ whole genome shotgun (WGS) entry which is preliminary data.</text>
</comment>
<gene>
    <name evidence="1" type="ORF">FWK35_00004768</name>
</gene>
<dbReference type="EMBL" id="VUJU01003938">
    <property type="protein sequence ID" value="KAF0756114.1"/>
    <property type="molecule type" value="Genomic_DNA"/>
</dbReference>